<dbReference type="Gene3D" id="2.40.10.170">
    <property type="match status" value="1"/>
</dbReference>
<sequence length="85" mass="9516">MAIENDLYKVFLRMKVGGIQREHYRILSKDLGRSSHMPNVNTPRSHRRTPGNNRVEAIAMSAIDGLMRGIEVIDMGAPLSVLVDV</sequence>
<dbReference type="AlphaFoldDB" id="A0AAV1RNQ2"/>
<gene>
    <name evidence="4" type="ORF">DCAF_LOCUS12419</name>
</gene>
<feature type="region of interest" description="Disordered" evidence="3">
    <location>
        <begin position="32"/>
        <end position="51"/>
    </location>
</feature>
<evidence type="ECO:0000313" key="5">
    <source>
        <dbReference type="Proteomes" id="UP001314170"/>
    </source>
</evidence>
<evidence type="ECO:0000256" key="2">
    <source>
        <dbReference type="ARBA" id="ARBA00022448"/>
    </source>
</evidence>
<keyword evidence="5" id="KW-1185">Reference proteome</keyword>
<dbReference type="GO" id="GO:0046034">
    <property type="term" value="P:ATP metabolic process"/>
    <property type="evidence" value="ECO:0007669"/>
    <property type="project" value="InterPro"/>
</dbReference>
<dbReference type="Proteomes" id="UP001314170">
    <property type="component" value="Unassembled WGS sequence"/>
</dbReference>
<comment type="caution">
    <text evidence="4">The sequence shown here is derived from an EMBL/GenBank/DDBJ whole genome shotgun (WGS) entry which is preliminary data.</text>
</comment>
<accession>A0AAV1RNQ2</accession>
<protein>
    <submittedName>
        <fullName evidence="4">Uncharacterized protein</fullName>
    </submittedName>
</protein>
<evidence type="ECO:0000256" key="3">
    <source>
        <dbReference type="SAM" id="MobiDB-lite"/>
    </source>
</evidence>
<dbReference type="GO" id="GO:1902600">
    <property type="term" value="P:proton transmembrane transport"/>
    <property type="evidence" value="ECO:0007669"/>
    <property type="project" value="InterPro"/>
</dbReference>
<keyword evidence="2" id="KW-0813">Transport</keyword>
<reference evidence="4 5" key="1">
    <citation type="submission" date="2024-01" db="EMBL/GenBank/DDBJ databases">
        <authorList>
            <person name="Waweru B."/>
        </authorList>
    </citation>
    <scope>NUCLEOTIDE SEQUENCE [LARGE SCALE GENOMIC DNA]</scope>
</reference>
<name>A0AAV1RNQ2_9ROSI</name>
<evidence type="ECO:0000256" key="1">
    <source>
        <dbReference type="ARBA" id="ARBA00008936"/>
    </source>
</evidence>
<dbReference type="SUPFAM" id="SSF50615">
    <property type="entry name" value="N-terminal domain of alpha and beta subunits of F1 ATP synthase"/>
    <property type="match status" value="1"/>
</dbReference>
<evidence type="ECO:0000313" key="4">
    <source>
        <dbReference type="EMBL" id="CAK7337386.1"/>
    </source>
</evidence>
<proteinExistence type="inferred from homology"/>
<dbReference type="EMBL" id="CAWUPB010001087">
    <property type="protein sequence ID" value="CAK7337386.1"/>
    <property type="molecule type" value="Genomic_DNA"/>
</dbReference>
<organism evidence="4 5">
    <name type="scientific">Dovyalis caffra</name>
    <dbReference type="NCBI Taxonomy" id="77055"/>
    <lineage>
        <taxon>Eukaryota</taxon>
        <taxon>Viridiplantae</taxon>
        <taxon>Streptophyta</taxon>
        <taxon>Embryophyta</taxon>
        <taxon>Tracheophyta</taxon>
        <taxon>Spermatophyta</taxon>
        <taxon>Magnoliopsida</taxon>
        <taxon>eudicotyledons</taxon>
        <taxon>Gunneridae</taxon>
        <taxon>Pentapetalae</taxon>
        <taxon>rosids</taxon>
        <taxon>fabids</taxon>
        <taxon>Malpighiales</taxon>
        <taxon>Salicaceae</taxon>
        <taxon>Flacourtieae</taxon>
        <taxon>Dovyalis</taxon>
    </lineage>
</organism>
<comment type="similarity">
    <text evidence="1">Belongs to the ATPase alpha/beta chains family.</text>
</comment>
<feature type="non-terminal residue" evidence="4">
    <location>
        <position position="85"/>
    </location>
</feature>
<dbReference type="InterPro" id="IPR036121">
    <property type="entry name" value="ATPase_F1/V1/A1_a/bsu_N_sf"/>
</dbReference>